<feature type="transmembrane region" description="Helical" evidence="1">
    <location>
        <begin position="53"/>
        <end position="74"/>
    </location>
</feature>
<feature type="transmembrane region" description="Helical" evidence="1">
    <location>
        <begin position="7"/>
        <end position="33"/>
    </location>
</feature>
<dbReference type="EMBL" id="CP015193">
    <property type="protein sequence ID" value="ASJ15657.1"/>
    <property type="molecule type" value="Genomic_DNA"/>
</dbReference>
<proteinExistence type="predicted"/>
<evidence type="ECO:0000313" key="3">
    <source>
        <dbReference type="Proteomes" id="UP000250189"/>
    </source>
</evidence>
<gene>
    <name evidence="2" type="ORF">A3L04_00480</name>
</gene>
<sequence>MNKFERLFLPIFFFTVAILTPVFHILLLHLAFFLHVEWGINLEPIFRVYEGYFSLRISGTPISWLIAVGLALVFTHKALWRAE</sequence>
<reference evidence="2 3" key="1">
    <citation type="submission" date="2016-04" db="EMBL/GenBank/DDBJ databases">
        <title>Complete genome sequence of Thermococcus chitonophagus type strain GC74.</title>
        <authorList>
            <person name="Oger P.M."/>
        </authorList>
    </citation>
    <scope>NUCLEOTIDE SEQUENCE [LARGE SCALE GENOMIC DNA]</scope>
    <source>
        <strain evidence="2 3">GC74</strain>
    </source>
</reference>
<keyword evidence="1" id="KW-0472">Membrane</keyword>
<name>A0A2Z2N3P9_9EURY</name>
<dbReference type="RefSeq" id="WP_068575709.1">
    <property type="nucleotide sequence ID" value="NZ_CP015193.1"/>
</dbReference>
<dbReference type="Proteomes" id="UP000250189">
    <property type="component" value="Chromosome"/>
</dbReference>
<organism evidence="2 3">
    <name type="scientific">Thermococcus chitonophagus</name>
    <dbReference type="NCBI Taxonomy" id="54262"/>
    <lineage>
        <taxon>Archaea</taxon>
        <taxon>Methanobacteriati</taxon>
        <taxon>Methanobacteriota</taxon>
        <taxon>Thermococci</taxon>
        <taxon>Thermococcales</taxon>
        <taxon>Thermococcaceae</taxon>
        <taxon>Thermococcus</taxon>
    </lineage>
</organism>
<accession>A0A2Z2N3P9</accession>
<dbReference type="AlphaFoldDB" id="A0A2Z2N3P9"/>
<keyword evidence="1" id="KW-0812">Transmembrane</keyword>
<dbReference type="GeneID" id="33321000"/>
<evidence type="ECO:0000313" key="2">
    <source>
        <dbReference type="EMBL" id="ASJ15657.1"/>
    </source>
</evidence>
<protein>
    <submittedName>
        <fullName evidence="2">Uncharacterized protein</fullName>
    </submittedName>
</protein>
<keyword evidence="1" id="KW-1133">Transmembrane helix</keyword>
<keyword evidence="3" id="KW-1185">Reference proteome</keyword>
<evidence type="ECO:0000256" key="1">
    <source>
        <dbReference type="SAM" id="Phobius"/>
    </source>
</evidence>